<sequence>MGVEVFRGEFFFSFSLEKKRWWDMVSEGTHHGTVVERLLGIERYIEAYRSGGMSPKTFQLNILRQKLHTVELAQLSGQ</sequence>
<protein>
    <submittedName>
        <fullName evidence="1">Uncharacterized protein</fullName>
    </submittedName>
</protein>
<dbReference type="AlphaFoldDB" id="A0A1R1YKV4"/>
<comment type="caution">
    <text evidence="1">The sequence shown here is derived from an EMBL/GenBank/DDBJ whole genome shotgun (WGS) entry which is preliminary data.</text>
</comment>
<keyword evidence="2" id="KW-1185">Reference proteome</keyword>
<name>A0A1R1YKV4_9FUNG</name>
<proteinExistence type="predicted"/>
<gene>
    <name evidence="1" type="ORF">AYI69_g3027</name>
</gene>
<evidence type="ECO:0000313" key="2">
    <source>
        <dbReference type="Proteomes" id="UP000187429"/>
    </source>
</evidence>
<dbReference type="EMBL" id="LSSM01000956">
    <property type="protein sequence ID" value="OMJ27532.1"/>
    <property type="molecule type" value="Genomic_DNA"/>
</dbReference>
<evidence type="ECO:0000313" key="1">
    <source>
        <dbReference type="EMBL" id="OMJ27532.1"/>
    </source>
</evidence>
<accession>A0A1R1YKV4</accession>
<reference evidence="2" key="1">
    <citation type="submission" date="2017-01" db="EMBL/GenBank/DDBJ databases">
        <authorList>
            <person name="Wang Y."/>
            <person name="White M."/>
            <person name="Kvist S."/>
            <person name="Moncalvo J.-M."/>
        </authorList>
    </citation>
    <scope>NUCLEOTIDE SEQUENCE [LARGE SCALE GENOMIC DNA]</scope>
    <source>
        <strain evidence="2">ID-206-W2</strain>
    </source>
</reference>
<dbReference type="Proteomes" id="UP000187429">
    <property type="component" value="Unassembled WGS sequence"/>
</dbReference>
<organism evidence="1 2">
    <name type="scientific">Smittium culicis</name>
    <dbReference type="NCBI Taxonomy" id="133412"/>
    <lineage>
        <taxon>Eukaryota</taxon>
        <taxon>Fungi</taxon>
        <taxon>Fungi incertae sedis</taxon>
        <taxon>Zoopagomycota</taxon>
        <taxon>Kickxellomycotina</taxon>
        <taxon>Harpellomycetes</taxon>
        <taxon>Harpellales</taxon>
        <taxon>Legeriomycetaceae</taxon>
        <taxon>Smittium</taxon>
    </lineage>
</organism>